<keyword evidence="2" id="KW-0238">DNA-binding</keyword>
<dbReference type="PATRIC" id="fig|1114972.6.peg.500"/>
<dbReference type="SMART" id="SM00347">
    <property type="entry name" value="HTH_MARR"/>
    <property type="match status" value="1"/>
</dbReference>
<dbReference type="EMBL" id="AZFF01000001">
    <property type="protein sequence ID" value="KRL57480.1"/>
    <property type="molecule type" value="Genomic_DNA"/>
</dbReference>
<dbReference type="STRING" id="1114972.FD35_GL000501"/>
<evidence type="ECO:0000259" key="4">
    <source>
        <dbReference type="PROSITE" id="PS50995"/>
    </source>
</evidence>
<dbReference type="PANTHER" id="PTHR33164">
    <property type="entry name" value="TRANSCRIPTIONAL REGULATOR, MARR FAMILY"/>
    <property type="match status" value="1"/>
</dbReference>
<name>A0A0R1RWM9_9LACO</name>
<dbReference type="AlphaFoldDB" id="A0A0R1RWM9"/>
<dbReference type="InterPro" id="IPR000835">
    <property type="entry name" value="HTH_MarR-typ"/>
</dbReference>
<dbReference type="PROSITE" id="PS50995">
    <property type="entry name" value="HTH_MARR_2"/>
    <property type="match status" value="1"/>
</dbReference>
<keyword evidence="1" id="KW-0805">Transcription regulation</keyword>
<organism evidence="5 6">
    <name type="scientific">Furfurilactobacillus rossiae DSM 15814</name>
    <dbReference type="NCBI Taxonomy" id="1114972"/>
    <lineage>
        <taxon>Bacteria</taxon>
        <taxon>Bacillati</taxon>
        <taxon>Bacillota</taxon>
        <taxon>Bacilli</taxon>
        <taxon>Lactobacillales</taxon>
        <taxon>Lactobacillaceae</taxon>
        <taxon>Furfurilactobacillus</taxon>
    </lineage>
</organism>
<dbReference type="PANTHER" id="PTHR33164:SF44">
    <property type="entry name" value="TRANSCRIPTIONAL REGULATORY PROTEIN"/>
    <property type="match status" value="1"/>
</dbReference>
<dbReference type="GO" id="GO:0006950">
    <property type="term" value="P:response to stress"/>
    <property type="evidence" value="ECO:0007669"/>
    <property type="project" value="TreeGrafter"/>
</dbReference>
<evidence type="ECO:0000256" key="1">
    <source>
        <dbReference type="ARBA" id="ARBA00023015"/>
    </source>
</evidence>
<dbReference type="Pfam" id="PF12802">
    <property type="entry name" value="MarR_2"/>
    <property type="match status" value="1"/>
</dbReference>
<gene>
    <name evidence="5" type="ORF">FD35_GL000501</name>
</gene>
<dbReference type="eggNOG" id="COG1846">
    <property type="taxonomic scope" value="Bacteria"/>
</dbReference>
<dbReference type="InterPro" id="IPR039422">
    <property type="entry name" value="MarR/SlyA-like"/>
</dbReference>
<proteinExistence type="predicted"/>
<dbReference type="GO" id="GO:0003677">
    <property type="term" value="F:DNA binding"/>
    <property type="evidence" value="ECO:0007669"/>
    <property type="project" value="UniProtKB-KW"/>
</dbReference>
<dbReference type="PROSITE" id="PS01117">
    <property type="entry name" value="HTH_MARR_1"/>
    <property type="match status" value="1"/>
</dbReference>
<accession>A0A0R1RWM9</accession>
<keyword evidence="3" id="KW-0804">Transcription</keyword>
<evidence type="ECO:0000256" key="3">
    <source>
        <dbReference type="ARBA" id="ARBA00023163"/>
    </source>
</evidence>
<dbReference type="InterPro" id="IPR036390">
    <property type="entry name" value="WH_DNA-bd_sf"/>
</dbReference>
<reference evidence="5 6" key="1">
    <citation type="journal article" date="2015" name="Genome Announc.">
        <title>Expanding the biotechnology potential of lactobacilli through comparative genomics of 213 strains and associated genera.</title>
        <authorList>
            <person name="Sun Z."/>
            <person name="Harris H.M."/>
            <person name="McCann A."/>
            <person name="Guo C."/>
            <person name="Argimon S."/>
            <person name="Zhang W."/>
            <person name="Yang X."/>
            <person name="Jeffery I.B."/>
            <person name="Cooney J.C."/>
            <person name="Kagawa T.F."/>
            <person name="Liu W."/>
            <person name="Song Y."/>
            <person name="Salvetti E."/>
            <person name="Wrobel A."/>
            <person name="Rasinkangas P."/>
            <person name="Parkhill J."/>
            <person name="Rea M.C."/>
            <person name="O'Sullivan O."/>
            <person name="Ritari J."/>
            <person name="Douillard F.P."/>
            <person name="Paul Ross R."/>
            <person name="Yang R."/>
            <person name="Briner A.E."/>
            <person name="Felis G.E."/>
            <person name="de Vos W.M."/>
            <person name="Barrangou R."/>
            <person name="Klaenhammer T.R."/>
            <person name="Caufield P.W."/>
            <person name="Cui Y."/>
            <person name="Zhang H."/>
            <person name="O'Toole P.W."/>
        </authorList>
    </citation>
    <scope>NUCLEOTIDE SEQUENCE [LARGE SCALE GENOMIC DNA]</scope>
    <source>
        <strain evidence="5 6">DSM 15814</strain>
    </source>
</reference>
<dbReference type="InterPro" id="IPR023187">
    <property type="entry name" value="Tscrpt_reg_MarR-type_CS"/>
</dbReference>
<keyword evidence="6" id="KW-1185">Reference proteome</keyword>
<dbReference type="Proteomes" id="UP000051999">
    <property type="component" value="Unassembled WGS sequence"/>
</dbReference>
<dbReference type="SUPFAM" id="SSF46785">
    <property type="entry name" value="Winged helix' DNA-binding domain"/>
    <property type="match status" value="1"/>
</dbReference>
<dbReference type="GO" id="GO:0003700">
    <property type="term" value="F:DNA-binding transcription factor activity"/>
    <property type="evidence" value="ECO:0007669"/>
    <property type="project" value="InterPro"/>
</dbReference>
<sequence length="176" mass="20473">MLSTVKRIVELGGNMTEKKQDLELMQGYIEEYLFVGKYLNEFASGPASDFGMSFDQWLILTEIAQAETLLSVMDLADMHRVTRSAISRQVAGLLKQDYVYEEDDMADRRHKTLHLTPKGSEVETKLWDVAQDRFKGWLDVFGRGKFQETLDFIRDFEEKIVQRDRWGSRIKKSHEG</sequence>
<dbReference type="OrthoDB" id="9799368at2"/>
<evidence type="ECO:0000313" key="5">
    <source>
        <dbReference type="EMBL" id="KRL57480.1"/>
    </source>
</evidence>
<feature type="domain" description="HTH marR-type" evidence="4">
    <location>
        <begin position="1"/>
        <end position="158"/>
    </location>
</feature>
<dbReference type="Gene3D" id="1.10.10.10">
    <property type="entry name" value="Winged helix-like DNA-binding domain superfamily/Winged helix DNA-binding domain"/>
    <property type="match status" value="1"/>
</dbReference>
<evidence type="ECO:0000256" key="2">
    <source>
        <dbReference type="ARBA" id="ARBA00023125"/>
    </source>
</evidence>
<dbReference type="InterPro" id="IPR036388">
    <property type="entry name" value="WH-like_DNA-bd_sf"/>
</dbReference>
<evidence type="ECO:0000313" key="6">
    <source>
        <dbReference type="Proteomes" id="UP000051999"/>
    </source>
</evidence>
<comment type="caution">
    <text evidence="5">The sequence shown here is derived from an EMBL/GenBank/DDBJ whole genome shotgun (WGS) entry which is preliminary data.</text>
</comment>
<protein>
    <recommendedName>
        <fullName evidence="4">HTH marR-type domain-containing protein</fullName>
    </recommendedName>
</protein>